<organism evidence="2 3">
    <name type="scientific">Nonomuraea soli</name>
    <dbReference type="NCBI Taxonomy" id="1032476"/>
    <lineage>
        <taxon>Bacteria</taxon>
        <taxon>Bacillati</taxon>
        <taxon>Actinomycetota</taxon>
        <taxon>Actinomycetes</taxon>
        <taxon>Streptosporangiales</taxon>
        <taxon>Streptosporangiaceae</taxon>
        <taxon>Nonomuraea</taxon>
    </lineage>
</organism>
<dbReference type="EMBL" id="JACDUR010000007">
    <property type="protein sequence ID" value="MBA2895307.1"/>
    <property type="molecule type" value="Genomic_DNA"/>
</dbReference>
<dbReference type="Pfam" id="PF01872">
    <property type="entry name" value="RibD_C"/>
    <property type="match status" value="1"/>
</dbReference>
<dbReference type="RefSeq" id="WP_181614075.1">
    <property type="nucleotide sequence ID" value="NZ_BAABAM010000009.1"/>
</dbReference>
<dbReference type="InterPro" id="IPR002734">
    <property type="entry name" value="RibDG_C"/>
</dbReference>
<keyword evidence="3" id="KW-1185">Reference proteome</keyword>
<dbReference type="GO" id="GO:0008703">
    <property type="term" value="F:5-amino-6-(5-phosphoribosylamino)uracil reductase activity"/>
    <property type="evidence" value="ECO:0007669"/>
    <property type="project" value="InterPro"/>
</dbReference>
<sequence>MARVHADITISLDGFVAGPNDGPGCGLGEGGERLHYWVFGGPWSYEHPTSGEGNSIDAEVLAGASEAGAVIVGRGMFDAGEAWGGKNPFDMPIFVLTNRITDDLPADFTYVTGIGEALAQARAVAGDRTVAIGGGADVIQQYLRAGVVDTLGIHIAPVVLGAGRPLFDGSFSADLRQLSCVQSPLATHLTYQVGGPGLSRTS</sequence>
<proteinExistence type="predicted"/>
<evidence type="ECO:0000259" key="1">
    <source>
        <dbReference type="Pfam" id="PF01872"/>
    </source>
</evidence>
<gene>
    <name evidence="2" type="ORF">HNR30_006693</name>
</gene>
<dbReference type="Proteomes" id="UP000530928">
    <property type="component" value="Unassembled WGS sequence"/>
</dbReference>
<reference evidence="2 3" key="1">
    <citation type="submission" date="2020-07" db="EMBL/GenBank/DDBJ databases">
        <title>Genomic Encyclopedia of Type Strains, Phase IV (KMG-IV): sequencing the most valuable type-strain genomes for metagenomic binning, comparative biology and taxonomic classification.</title>
        <authorList>
            <person name="Goeker M."/>
        </authorList>
    </citation>
    <scope>NUCLEOTIDE SEQUENCE [LARGE SCALE GENOMIC DNA]</scope>
    <source>
        <strain evidence="2 3">DSM 45533</strain>
    </source>
</reference>
<feature type="domain" description="Bacterial bifunctional deaminase-reductase C-terminal" evidence="1">
    <location>
        <begin position="4"/>
        <end position="181"/>
    </location>
</feature>
<dbReference type="GO" id="GO:0009231">
    <property type="term" value="P:riboflavin biosynthetic process"/>
    <property type="evidence" value="ECO:0007669"/>
    <property type="project" value="InterPro"/>
</dbReference>
<dbReference type="SUPFAM" id="SSF53597">
    <property type="entry name" value="Dihydrofolate reductase-like"/>
    <property type="match status" value="1"/>
</dbReference>
<protein>
    <submittedName>
        <fullName evidence="2">Dihydrofolate reductase</fullName>
    </submittedName>
</protein>
<comment type="caution">
    <text evidence="2">The sequence shown here is derived from an EMBL/GenBank/DDBJ whole genome shotgun (WGS) entry which is preliminary data.</text>
</comment>
<evidence type="ECO:0000313" key="3">
    <source>
        <dbReference type="Proteomes" id="UP000530928"/>
    </source>
</evidence>
<dbReference type="InterPro" id="IPR024072">
    <property type="entry name" value="DHFR-like_dom_sf"/>
</dbReference>
<dbReference type="PANTHER" id="PTHR38011:SF12">
    <property type="entry name" value="BIFUNCTIONAL DEAMINASE-REDUCTASE DOMAIN PROTEIN"/>
    <property type="match status" value="1"/>
</dbReference>
<name>A0A7W0CQC4_9ACTN</name>
<dbReference type="AlphaFoldDB" id="A0A7W0CQC4"/>
<evidence type="ECO:0000313" key="2">
    <source>
        <dbReference type="EMBL" id="MBA2895307.1"/>
    </source>
</evidence>
<dbReference type="PANTHER" id="PTHR38011">
    <property type="entry name" value="DIHYDROFOLATE REDUCTASE FAMILY PROTEIN (AFU_ORTHOLOGUE AFUA_8G06820)"/>
    <property type="match status" value="1"/>
</dbReference>
<accession>A0A7W0CQC4</accession>
<dbReference type="InterPro" id="IPR050765">
    <property type="entry name" value="Riboflavin_Biosynth_HTPR"/>
</dbReference>
<dbReference type="Gene3D" id="3.40.430.10">
    <property type="entry name" value="Dihydrofolate Reductase, subunit A"/>
    <property type="match status" value="1"/>
</dbReference>